<protein>
    <recommendedName>
        <fullName evidence="1">Histidine kinase/HSP90-like ATPase domain-containing protein</fullName>
    </recommendedName>
</protein>
<dbReference type="SUPFAM" id="SSF55874">
    <property type="entry name" value="ATPase domain of HSP90 chaperone/DNA topoisomerase II/histidine kinase"/>
    <property type="match status" value="1"/>
</dbReference>
<evidence type="ECO:0000313" key="2">
    <source>
        <dbReference type="EMBL" id="MBK1726341.1"/>
    </source>
</evidence>
<keyword evidence="3" id="KW-1185">Reference proteome</keyword>
<dbReference type="InterPro" id="IPR036457">
    <property type="entry name" value="PPM-type-like_dom_sf"/>
</dbReference>
<dbReference type="PANTHER" id="PTHR35801">
    <property type="entry name" value="PHOSPHOSERINE PHOSPHATASE RSBX"/>
    <property type="match status" value="1"/>
</dbReference>
<dbReference type="Gene3D" id="3.60.40.10">
    <property type="entry name" value="PPM-type phosphatase domain"/>
    <property type="match status" value="1"/>
</dbReference>
<dbReference type="SUPFAM" id="SSF81606">
    <property type="entry name" value="PP2C-like"/>
    <property type="match status" value="1"/>
</dbReference>
<organism evidence="2 3">
    <name type="scientific">Halorhodospira neutriphila</name>
    <dbReference type="NCBI Taxonomy" id="168379"/>
    <lineage>
        <taxon>Bacteria</taxon>
        <taxon>Pseudomonadati</taxon>
        <taxon>Pseudomonadota</taxon>
        <taxon>Gammaproteobacteria</taxon>
        <taxon>Chromatiales</taxon>
        <taxon>Ectothiorhodospiraceae</taxon>
        <taxon>Halorhodospira</taxon>
    </lineage>
</organism>
<dbReference type="PANTHER" id="PTHR35801:SF1">
    <property type="entry name" value="PHOSPHOSERINE PHOSPHATASE RSBX"/>
    <property type="match status" value="1"/>
</dbReference>
<dbReference type="EMBL" id="NRSH01000036">
    <property type="protein sequence ID" value="MBK1726341.1"/>
    <property type="molecule type" value="Genomic_DNA"/>
</dbReference>
<evidence type="ECO:0000313" key="3">
    <source>
        <dbReference type="Proteomes" id="UP000738126"/>
    </source>
</evidence>
<gene>
    <name evidence="2" type="ORF">CKO13_04740</name>
</gene>
<dbReference type="RefSeq" id="WP_200257375.1">
    <property type="nucleotide sequence ID" value="NZ_NRSH01000036.1"/>
</dbReference>
<dbReference type="Proteomes" id="UP000738126">
    <property type="component" value="Unassembled WGS sequence"/>
</dbReference>
<proteinExistence type="predicted"/>
<dbReference type="Gene3D" id="3.30.565.10">
    <property type="entry name" value="Histidine kinase-like ATPase, C-terminal domain"/>
    <property type="match status" value="1"/>
</dbReference>
<accession>A0ABS1E7H0</accession>
<dbReference type="Pfam" id="PF13581">
    <property type="entry name" value="HATPase_c_2"/>
    <property type="match status" value="1"/>
</dbReference>
<sequence>MLSSHEACRLLGELPAARESDRIALRARLLAAAQRYGFPAPERERMALACYELATNIVKHAEGRGLVQIWYQPGPTLDLFAVDRGRGIADLAQALQDGFSTSETFGKGLGSLERLSDYCEIYSVPRRGAGPRRGWHGTAVLARFSRAAEALPAGVGLFSRSLHDDRANGDRLFLEQGSHHTRWLHVDGLGSGPRAQASSAPLAQALAAQTDPVWVLEACDRLLGAGGHRAVAAAGLVRHAGRGLELAGVGDVHAHLIDDGAQQPEKRQLGFAPGILGAVHGRASTHRLSLAAGALVVSASDGIRRRWSLADFPRLPRHHPQLIAYLLGYQLGRLADDQSLAVIAATPGKAGTAAGS</sequence>
<dbReference type="InterPro" id="IPR036890">
    <property type="entry name" value="HATPase_C_sf"/>
</dbReference>
<dbReference type="InterPro" id="IPR039248">
    <property type="entry name" value="Ptase_RsbX"/>
</dbReference>
<feature type="domain" description="Histidine kinase/HSP90-like ATPase" evidence="1">
    <location>
        <begin position="24"/>
        <end position="123"/>
    </location>
</feature>
<dbReference type="InterPro" id="IPR003594">
    <property type="entry name" value="HATPase_dom"/>
</dbReference>
<comment type="caution">
    <text evidence="2">The sequence shown here is derived from an EMBL/GenBank/DDBJ whole genome shotgun (WGS) entry which is preliminary data.</text>
</comment>
<evidence type="ECO:0000259" key="1">
    <source>
        <dbReference type="Pfam" id="PF13581"/>
    </source>
</evidence>
<reference evidence="2 3" key="1">
    <citation type="journal article" date="2020" name="Microorganisms">
        <title>Osmotic Adaptation and Compatible Solute Biosynthesis of Phototrophic Bacteria as Revealed from Genome Analyses.</title>
        <authorList>
            <person name="Imhoff J.F."/>
            <person name="Rahn T."/>
            <person name="Kunzel S."/>
            <person name="Keller A."/>
            <person name="Neulinger S.C."/>
        </authorList>
    </citation>
    <scope>NUCLEOTIDE SEQUENCE [LARGE SCALE GENOMIC DNA]</scope>
    <source>
        <strain evidence="2 3">DSM 15116</strain>
    </source>
</reference>
<name>A0ABS1E7H0_9GAMM</name>